<dbReference type="PANTHER" id="PTHR23273:SF155">
    <property type="entry name" value="REPLICATION FACTOR A C-TERMINAL DOMAIN-CONTAINING PROTEIN"/>
    <property type="match status" value="1"/>
</dbReference>
<dbReference type="GO" id="GO:0000724">
    <property type="term" value="P:double-strand break repair via homologous recombination"/>
    <property type="evidence" value="ECO:0007669"/>
    <property type="project" value="TreeGrafter"/>
</dbReference>
<evidence type="ECO:0000256" key="1">
    <source>
        <dbReference type="SAM" id="MobiDB-lite"/>
    </source>
</evidence>
<evidence type="ECO:0000313" key="3">
    <source>
        <dbReference type="Proteomes" id="UP000712281"/>
    </source>
</evidence>
<proteinExistence type="predicted"/>
<dbReference type="GO" id="GO:0003684">
    <property type="term" value="F:damaged DNA binding"/>
    <property type="evidence" value="ECO:0007669"/>
    <property type="project" value="TreeGrafter"/>
</dbReference>
<dbReference type="GO" id="GO:0006289">
    <property type="term" value="P:nucleotide-excision repair"/>
    <property type="evidence" value="ECO:0007669"/>
    <property type="project" value="TreeGrafter"/>
</dbReference>
<dbReference type="GO" id="GO:0051321">
    <property type="term" value="P:meiotic cell cycle"/>
    <property type="evidence" value="ECO:0007669"/>
    <property type="project" value="TreeGrafter"/>
</dbReference>
<comment type="caution">
    <text evidence="2">The sequence shown here is derived from an EMBL/GenBank/DDBJ whole genome shotgun (WGS) entry which is preliminary data.</text>
</comment>
<dbReference type="Gene3D" id="2.40.50.140">
    <property type="entry name" value="Nucleic acid-binding proteins"/>
    <property type="match status" value="1"/>
</dbReference>
<dbReference type="SUPFAM" id="SSF50249">
    <property type="entry name" value="Nucleic acid-binding proteins"/>
    <property type="match status" value="1"/>
</dbReference>
<dbReference type="PANTHER" id="PTHR23273">
    <property type="entry name" value="REPLICATION FACTOR A 1, RFA1"/>
    <property type="match status" value="1"/>
</dbReference>
<dbReference type="Proteomes" id="UP000712281">
    <property type="component" value="Unassembled WGS sequence"/>
</dbReference>
<accession>A0A8S9LT25</accession>
<protein>
    <submittedName>
        <fullName evidence="2">Uncharacterized protein</fullName>
    </submittedName>
</protein>
<dbReference type="GO" id="GO:0043047">
    <property type="term" value="F:single-stranded telomeric DNA binding"/>
    <property type="evidence" value="ECO:0007669"/>
    <property type="project" value="TreeGrafter"/>
</dbReference>
<dbReference type="GO" id="GO:0005662">
    <property type="term" value="C:DNA replication factor A complex"/>
    <property type="evidence" value="ECO:0007669"/>
    <property type="project" value="TreeGrafter"/>
</dbReference>
<dbReference type="EMBL" id="QGKW02000276">
    <property type="protein sequence ID" value="KAF2609197.1"/>
    <property type="molecule type" value="Genomic_DNA"/>
</dbReference>
<feature type="region of interest" description="Disordered" evidence="1">
    <location>
        <begin position="252"/>
        <end position="294"/>
    </location>
</feature>
<reference evidence="2" key="1">
    <citation type="submission" date="2019-12" db="EMBL/GenBank/DDBJ databases">
        <title>Genome sequencing and annotation of Brassica cretica.</title>
        <authorList>
            <person name="Studholme D.J."/>
            <person name="Sarris P.F."/>
        </authorList>
    </citation>
    <scope>NUCLEOTIDE SEQUENCE</scope>
    <source>
        <strain evidence="2">PFS-001/15</strain>
        <tissue evidence="2">Leaf</tissue>
    </source>
</reference>
<dbReference type="InterPro" id="IPR012340">
    <property type="entry name" value="NA-bd_OB-fold"/>
</dbReference>
<organism evidence="2 3">
    <name type="scientific">Brassica cretica</name>
    <name type="common">Mustard</name>
    <dbReference type="NCBI Taxonomy" id="69181"/>
    <lineage>
        <taxon>Eukaryota</taxon>
        <taxon>Viridiplantae</taxon>
        <taxon>Streptophyta</taxon>
        <taxon>Embryophyta</taxon>
        <taxon>Tracheophyta</taxon>
        <taxon>Spermatophyta</taxon>
        <taxon>Magnoliopsida</taxon>
        <taxon>eudicotyledons</taxon>
        <taxon>Gunneridae</taxon>
        <taxon>Pentapetalae</taxon>
        <taxon>rosids</taxon>
        <taxon>malvids</taxon>
        <taxon>Brassicales</taxon>
        <taxon>Brassicaceae</taxon>
        <taxon>Brassiceae</taxon>
        <taxon>Brassica</taxon>
    </lineage>
</organism>
<evidence type="ECO:0000313" key="2">
    <source>
        <dbReference type="EMBL" id="KAF2609197.1"/>
    </source>
</evidence>
<sequence length="294" mass="32096">MPHTTFHPLLYKQLINLATATNYLPDVVGQILLIQGTNIKNSVATTKVVIGLLLSRSKRVRLTLMENASDRSETRSRNHYKHQSQSVQRPGILLTVIGPNCQSKLSVYDNNDHASFVLLGDAGRELTGMKASELVESYFEANESVGDDHVVPVPSSLTDFIGQTRTFVIKVSKHNLDGKTQSKTVTKVLPLKVPVLEGNIDEDVEEEPADEKDEAADGTTRTFVIKVSKHNLDGKTQSLTVTKVLPLKVPALKGNIDENVEEEPADEKDGAADGTVKRNSDGIESGETKRAKCG</sequence>
<dbReference type="AlphaFoldDB" id="A0A8S9LT25"/>
<gene>
    <name evidence="2" type="ORF">F2Q68_00044455</name>
</gene>
<feature type="compositionally biased region" description="Basic and acidic residues" evidence="1">
    <location>
        <begin position="267"/>
        <end position="294"/>
    </location>
</feature>
<dbReference type="GO" id="GO:0007004">
    <property type="term" value="P:telomere maintenance via telomerase"/>
    <property type="evidence" value="ECO:0007669"/>
    <property type="project" value="TreeGrafter"/>
</dbReference>
<name>A0A8S9LT25_BRACR</name>